<comment type="caution">
    <text evidence="2">The sequence shown here is derived from an EMBL/GenBank/DDBJ whole genome shotgun (WGS) entry which is preliminary data.</text>
</comment>
<proteinExistence type="predicted"/>
<evidence type="ECO:0000313" key="2">
    <source>
        <dbReference type="EMBL" id="RGK83089.1"/>
    </source>
</evidence>
<evidence type="ECO:0000256" key="1">
    <source>
        <dbReference type="SAM" id="Phobius"/>
    </source>
</evidence>
<organism evidence="2 3">
    <name type="scientific">Dorea formicigenerans</name>
    <dbReference type="NCBI Taxonomy" id="39486"/>
    <lineage>
        <taxon>Bacteria</taxon>
        <taxon>Bacillati</taxon>
        <taxon>Bacillota</taxon>
        <taxon>Clostridia</taxon>
        <taxon>Lachnospirales</taxon>
        <taxon>Lachnospiraceae</taxon>
        <taxon>Dorea</taxon>
    </lineage>
</organism>
<keyword evidence="1" id="KW-0812">Transmembrane</keyword>
<dbReference type="RefSeq" id="WP_117659975.1">
    <property type="nucleotide sequence ID" value="NZ_QSRA01000010.1"/>
</dbReference>
<sequence>MENKKETKKEKIMQVIDVFFVMILCFVVLLVTMLFQNLAGVKEAGKAYVIQASTLVPVVVALAAYVTFLVKRSKKDLKKIIELEYSEKEQEQV</sequence>
<accession>A0A3E4PSV8</accession>
<reference evidence="2 3" key="1">
    <citation type="submission" date="2018-08" db="EMBL/GenBank/DDBJ databases">
        <title>A genome reference for cultivated species of the human gut microbiota.</title>
        <authorList>
            <person name="Zou Y."/>
            <person name="Xue W."/>
            <person name="Luo G."/>
        </authorList>
    </citation>
    <scope>NUCLEOTIDE SEQUENCE [LARGE SCALE GENOMIC DNA]</scope>
    <source>
        <strain evidence="2 3">TF09-3</strain>
    </source>
</reference>
<evidence type="ECO:0000313" key="3">
    <source>
        <dbReference type="Proteomes" id="UP000261324"/>
    </source>
</evidence>
<feature type="transmembrane region" description="Helical" evidence="1">
    <location>
        <begin position="47"/>
        <end position="70"/>
    </location>
</feature>
<keyword evidence="1" id="KW-1133">Transmembrane helix</keyword>
<keyword evidence="1" id="KW-0472">Membrane</keyword>
<name>A0A3E4PSV8_9FIRM</name>
<dbReference type="EMBL" id="QSRA01000010">
    <property type="protein sequence ID" value="RGK83089.1"/>
    <property type="molecule type" value="Genomic_DNA"/>
</dbReference>
<feature type="transmembrane region" description="Helical" evidence="1">
    <location>
        <begin position="12"/>
        <end position="35"/>
    </location>
</feature>
<dbReference type="Proteomes" id="UP000261324">
    <property type="component" value="Unassembled WGS sequence"/>
</dbReference>
<dbReference type="AlphaFoldDB" id="A0A3E4PSV8"/>
<gene>
    <name evidence="2" type="ORF">DXC93_08510</name>
</gene>
<protein>
    <submittedName>
        <fullName evidence="2">Uncharacterized protein</fullName>
    </submittedName>
</protein>